<evidence type="ECO:0000256" key="1">
    <source>
        <dbReference type="ARBA" id="ARBA00006401"/>
    </source>
</evidence>
<keyword evidence="8 15" id="KW-0274">FAD</keyword>
<dbReference type="Proteomes" id="UP000198647">
    <property type="component" value="Unassembled WGS sequence"/>
</dbReference>
<evidence type="ECO:0000256" key="9">
    <source>
        <dbReference type="ARBA" id="ARBA00022857"/>
    </source>
</evidence>
<reference evidence="18 19" key="1">
    <citation type="submission" date="2016-10" db="EMBL/GenBank/DDBJ databases">
        <authorList>
            <person name="Varghese N."/>
            <person name="Submissions S."/>
        </authorList>
    </citation>
    <scope>NUCLEOTIDE SEQUENCE [LARGE SCALE GENOMIC DNA]</scope>
    <source>
        <strain evidence="18 19">DSM 20748</strain>
    </source>
</reference>
<comment type="catalytic activity">
    <reaction evidence="13 15">
        <text>2 nitric oxide + NADH + 2 O2 = 2 nitrate + NAD(+) + H(+)</text>
        <dbReference type="Rhea" id="RHEA:19469"/>
        <dbReference type="ChEBI" id="CHEBI:15378"/>
        <dbReference type="ChEBI" id="CHEBI:15379"/>
        <dbReference type="ChEBI" id="CHEBI:16480"/>
        <dbReference type="ChEBI" id="CHEBI:17632"/>
        <dbReference type="ChEBI" id="CHEBI:57540"/>
        <dbReference type="ChEBI" id="CHEBI:57945"/>
        <dbReference type="EC" id="1.14.12.17"/>
    </reaction>
</comment>
<keyword evidence="4 15" id="KW-0349">Heme</keyword>
<evidence type="ECO:0000256" key="2">
    <source>
        <dbReference type="ARBA" id="ARBA00008414"/>
    </source>
</evidence>
<evidence type="ECO:0000256" key="6">
    <source>
        <dbReference type="ARBA" id="ARBA00022630"/>
    </source>
</evidence>
<evidence type="ECO:0000259" key="17">
    <source>
        <dbReference type="PROSITE" id="PS51384"/>
    </source>
</evidence>
<protein>
    <recommendedName>
        <fullName evidence="15">Flavohemoprotein</fullName>
    </recommendedName>
    <alternativeName>
        <fullName evidence="15">Flavohemoglobin</fullName>
    </alternativeName>
    <alternativeName>
        <fullName evidence="15">Hemoglobin-like protein</fullName>
    </alternativeName>
    <alternativeName>
        <fullName evidence="15">Nitric oxide dioxygenase</fullName>
        <shortName evidence="15">NO oxygenase</shortName>
        <shortName evidence="15">NOD</shortName>
        <ecNumber evidence="15">1.14.12.17</ecNumber>
    </alternativeName>
</protein>
<dbReference type="PROSITE" id="PS01033">
    <property type="entry name" value="GLOBIN"/>
    <property type="match status" value="1"/>
</dbReference>
<dbReference type="Pfam" id="PF00175">
    <property type="entry name" value="NAD_binding_1"/>
    <property type="match status" value="1"/>
</dbReference>
<dbReference type="PANTHER" id="PTHR43396">
    <property type="entry name" value="FLAVOHEMOPROTEIN"/>
    <property type="match status" value="1"/>
</dbReference>
<dbReference type="GO" id="GO:0051213">
    <property type="term" value="F:dioxygenase activity"/>
    <property type="evidence" value="ECO:0007669"/>
    <property type="project" value="UniProtKB-KW"/>
</dbReference>
<keyword evidence="9 15" id="KW-0521">NADP</keyword>
<keyword evidence="7 15" id="KW-0479">Metal-binding</keyword>
<dbReference type="SUPFAM" id="SSF46458">
    <property type="entry name" value="Globin-like"/>
    <property type="match status" value="1"/>
</dbReference>
<keyword evidence="11 15" id="KW-0408">Iron</keyword>
<comment type="caution">
    <text evidence="18">The sequence shown here is derived from an EMBL/GenBank/DDBJ whole genome shotgun (WGS) entry which is preliminary data.</text>
</comment>
<comment type="function">
    <text evidence="15">Is involved in NO detoxification in an aerobic process, termed nitric oxide dioxygenase (NOD) reaction that utilizes O(2) and NAD(P)H to convert NO to nitrate, which protects the bacterium from various noxious nitrogen compounds. Therefore, plays a central role in the inducible response to nitrosative stress.</text>
</comment>
<dbReference type="EC" id="1.14.12.17" evidence="15"/>
<dbReference type="InterPro" id="IPR023950">
    <property type="entry name" value="Hmp"/>
</dbReference>
<evidence type="ECO:0000256" key="11">
    <source>
        <dbReference type="ARBA" id="ARBA00023004"/>
    </source>
</evidence>
<comment type="similarity">
    <text evidence="1 15">In the C-terminal section; belongs to the flavoprotein pyridine nucleotide cytochrome reductase family.</text>
</comment>
<feature type="binding site" evidence="15">
    <location>
        <begin position="388"/>
        <end position="391"/>
    </location>
    <ligand>
        <name>FAD</name>
        <dbReference type="ChEBI" id="CHEBI:57692"/>
    </ligand>
</feature>
<feature type="domain" description="FAD-binding FR-type" evidence="17">
    <location>
        <begin position="154"/>
        <end position="265"/>
    </location>
</feature>
<feature type="site" description="Influences the redox potential of the prosthetic heme and FAD groups" evidence="15">
    <location>
        <position position="91"/>
    </location>
</feature>
<evidence type="ECO:0000259" key="16">
    <source>
        <dbReference type="PROSITE" id="PS01033"/>
    </source>
</evidence>
<dbReference type="InterPro" id="IPR017938">
    <property type="entry name" value="Riboflavin_synthase-like_b-brl"/>
</dbReference>
<dbReference type="InterPro" id="IPR001709">
    <property type="entry name" value="Flavoprot_Pyr_Nucl_cyt_Rdtase"/>
</dbReference>
<feature type="binding site" evidence="15">
    <location>
        <begin position="208"/>
        <end position="211"/>
    </location>
    <ligand>
        <name>FAD</name>
        <dbReference type="ChEBI" id="CHEBI:57692"/>
    </ligand>
</feature>
<feature type="site" description="Involved in heme-bound ligand stabilization and O-O bond activation" evidence="15">
    <location>
        <position position="36"/>
    </location>
</feature>
<evidence type="ECO:0000313" key="18">
    <source>
        <dbReference type="EMBL" id="SDX95292.1"/>
    </source>
</evidence>
<dbReference type="InterPro" id="IPR000971">
    <property type="entry name" value="Globin"/>
</dbReference>
<dbReference type="InterPro" id="IPR012292">
    <property type="entry name" value="Globin/Proto"/>
</dbReference>
<dbReference type="RefSeq" id="WP_093107154.1">
    <property type="nucleotide sequence ID" value="NZ_FNOS01000004.1"/>
</dbReference>
<keyword evidence="19" id="KW-1185">Reference proteome</keyword>
<dbReference type="CDD" id="cd06184">
    <property type="entry name" value="flavohem_like_fad_nad_binding"/>
    <property type="match status" value="1"/>
</dbReference>
<dbReference type="PANTHER" id="PTHR43396:SF3">
    <property type="entry name" value="FLAVOHEMOPROTEIN"/>
    <property type="match status" value="1"/>
</dbReference>
<dbReference type="Gene3D" id="1.10.490.10">
    <property type="entry name" value="Globins"/>
    <property type="match status" value="1"/>
</dbReference>
<comment type="catalytic activity">
    <reaction evidence="14 15">
        <text>2 nitric oxide + NADPH + 2 O2 = 2 nitrate + NADP(+) + H(+)</text>
        <dbReference type="Rhea" id="RHEA:19465"/>
        <dbReference type="ChEBI" id="CHEBI:15378"/>
        <dbReference type="ChEBI" id="CHEBI:15379"/>
        <dbReference type="ChEBI" id="CHEBI:16480"/>
        <dbReference type="ChEBI" id="CHEBI:17632"/>
        <dbReference type="ChEBI" id="CHEBI:57783"/>
        <dbReference type="ChEBI" id="CHEBI:58349"/>
        <dbReference type="EC" id="1.14.12.17"/>
    </reaction>
</comment>
<evidence type="ECO:0000256" key="13">
    <source>
        <dbReference type="ARBA" id="ARBA00048649"/>
    </source>
</evidence>
<proteinExistence type="inferred from homology"/>
<evidence type="ECO:0000313" key="19">
    <source>
        <dbReference type="Proteomes" id="UP000198647"/>
    </source>
</evidence>
<keyword evidence="10 15" id="KW-0560">Oxidoreductase</keyword>
<dbReference type="Gene3D" id="3.40.50.80">
    <property type="entry name" value="Nucleotide-binding domain of ferredoxin-NADP reductase (FNR) module"/>
    <property type="match status" value="1"/>
</dbReference>
<feature type="site" description="Influences the redox potential of the prosthetic heme and FAD groups" evidence="15">
    <location>
        <position position="387"/>
    </location>
</feature>
<evidence type="ECO:0000256" key="8">
    <source>
        <dbReference type="ARBA" id="ARBA00022827"/>
    </source>
</evidence>
<sequence>MATQVTSRLDERTREIVKATVPVLAEHGEAITTHFYKRMLTERPELKNYFNMTHQKDGKQPRALANAVYAAASHIDDLSAIAPAAETIAEKHVSLNIRPEHYPIIGEYLLKAIKEVLGDAVDEEVIDAWELAYGEIADLFISIEDGKYKASAWTGYRLFTIHKKVKESEEITSFYLKPEDGGSLPSYRPGQYIGIKADIPDYPHTQRRQYSLSDAPGKDYLRISVKREGGTEEIPAGLVSTWLHDQVQEGDVVPISAPAGDFYLNESTSRPVVLLSGGVGLTPLMSMYKKTRDERDVYFIHAARNGGVHGLKEEMDGEQTYVIYETPSEEDKTLAAYDKAGYVDLDWLRNVVPKEADFYFCGPEGFMRAMNGALHEWGIPDEQVNYEFFGPKGTL</sequence>
<dbReference type="SUPFAM" id="SSF63380">
    <property type="entry name" value="Riboflavin synthase domain-like"/>
    <property type="match status" value="1"/>
</dbReference>
<keyword evidence="18" id="KW-0223">Dioxygenase</keyword>
<feature type="region of interest" description="Reductase" evidence="15">
    <location>
        <begin position="153"/>
        <end position="395"/>
    </location>
</feature>
<feature type="binding site" evidence="15">
    <location>
        <position position="192"/>
    </location>
    <ligand>
        <name>FAD</name>
        <dbReference type="ChEBI" id="CHEBI:57692"/>
    </ligand>
</feature>
<evidence type="ECO:0000256" key="5">
    <source>
        <dbReference type="ARBA" id="ARBA00022621"/>
    </source>
</evidence>
<dbReference type="Pfam" id="PF00970">
    <property type="entry name" value="FAD_binding_6"/>
    <property type="match status" value="1"/>
</dbReference>
<comment type="domain">
    <text evidence="15">Consists of two distinct domains; an N-terminal heme-containing oxygen-binding domain and a C-terminal reductase domain with binding sites for FAD and NAD(P)H.</text>
</comment>
<keyword evidence="3 15" id="KW-0813">Transport</keyword>
<evidence type="ECO:0000256" key="10">
    <source>
        <dbReference type="ARBA" id="ARBA00023002"/>
    </source>
</evidence>
<dbReference type="InterPro" id="IPR001433">
    <property type="entry name" value="OxRdtase_FAD/NAD-bd"/>
</dbReference>
<keyword evidence="5 15" id="KW-0561">Oxygen transport</keyword>
<dbReference type="NCBIfam" id="NF009805">
    <property type="entry name" value="PRK13289.1"/>
    <property type="match status" value="1"/>
</dbReference>
<dbReference type="CDD" id="cd08922">
    <property type="entry name" value="FHb-globin"/>
    <property type="match status" value="1"/>
</dbReference>
<comment type="similarity">
    <text evidence="2 15">Belongs to the globin family. Two-domain flavohemoproteins subfamily.</text>
</comment>
<dbReference type="EMBL" id="FNOS01000004">
    <property type="protein sequence ID" value="SDX95292.1"/>
    <property type="molecule type" value="Genomic_DNA"/>
</dbReference>
<feature type="binding site" description="proximal binding residue" evidence="15">
    <location>
        <position position="92"/>
    </location>
    <ligand>
        <name>heme b</name>
        <dbReference type="ChEBI" id="CHEBI:60344"/>
    </ligand>
    <ligandPart>
        <name>Fe</name>
        <dbReference type="ChEBI" id="CHEBI:18248"/>
    </ligandPart>
</feature>
<dbReference type="InterPro" id="IPR017927">
    <property type="entry name" value="FAD-bd_FR_type"/>
</dbReference>
<organism evidence="18 19">
    <name type="scientific">Salimicrobium album</name>
    <dbReference type="NCBI Taxonomy" id="50717"/>
    <lineage>
        <taxon>Bacteria</taxon>
        <taxon>Bacillati</taxon>
        <taxon>Bacillota</taxon>
        <taxon>Bacilli</taxon>
        <taxon>Bacillales</taxon>
        <taxon>Bacillaceae</taxon>
        <taxon>Salimicrobium</taxon>
    </lineage>
</organism>
<evidence type="ECO:0000256" key="14">
    <source>
        <dbReference type="ARBA" id="ARBA00049433"/>
    </source>
</evidence>
<dbReference type="InterPro" id="IPR039261">
    <property type="entry name" value="FNR_nucleotide-bd"/>
</dbReference>
<dbReference type="PRINTS" id="PR00371">
    <property type="entry name" value="FPNCR"/>
</dbReference>
<feature type="active site" description="Charge relay system" evidence="15">
    <location>
        <position position="144"/>
    </location>
</feature>
<keyword evidence="6 15" id="KW-0285">Flavoprotein</keyword>
<dbReference type="Gene3D" id="2.40.30.10">
    <property type="entry name" value="Translation factors"/>
    <property type="match status" value="1"/>
</dbReference>
<evidence type="ECO:0000256" key="4">
    <source>
        <dbReference type="ARBA" id="ARBA00022617"/>
    </source>
</evidence>
<accession>A0A1H3FW46</accession>
<dbReference type="SUPFAM" id="SSF52343">
    <property type="entry name" value="Ferredoxin reductase-like, C-terminal NADP-linked domain"/>
    <property type="match status" value="1"/>
</dbReference>
<evidence type="ECO:0000256" key="15">
    <source>
        <dbReference type="HAMAP-Rule" id="MF_01252"/>
    </source>
</evidence>
<dbReference type="InterPro" id="IPR008333">
    <property type="entry name" value="Cbr1-like_FAD-bd_dom"/>
</dbReference>
<evidence type="ECO:0000256" key="12">
    <source>
        <dbReference type="ARBA" id="ARBA00023027"/>
    </source>
</evidence>
<feature type="domain" description="Globin" evidence="16">
    <location>
        <begin position="8"/>
        <end position="145"/>
    </location>
</feature>
<keyword evidence="15" id="KW-0216">Detoxification</keyword>
<evidence type="ECO:0000256" key="3">
    <source>
        <dbReference type="ARBA" id="ARBA00022448"/>
    </source>
</evidence>
<comment type="cofactor">
    <cofactor evidence="15">
        <name>heme b</name>
        <dbReference type="ChEBI" id="CHEBI:60344"/>
    </cofactor>
    <text evidence="15">Binds 1 heme b (iron(II)-protoporphyrin IX) group per subunit.</text>
</comment>
<dbReference type="InterPro" id="IPR009050">
    <property type="entry name" value="Globin-like_sf"/>
</dbReference>
<feature type="binding site" evidence="15">
    <location>
        <begin position="278"/>
        <end position="283"/>
    </location>
    <ligand>
        <name>NADP(+)</name>
        <dbReference type="ChEBI" id="CHEBI:58349"/>
    </ligand>
</feature>
<feature type="active site" description="Charge relay system" evidence="15">
    <location>
        <position position="102"/>
    </location>
</feature>
<evidence type="ECO:0000256" key="7">
    <source>
        <dbReference type="ARBA" id="ARBA00022723"/>
    </source>
</evidence>
<dbReference type="HAMAP" id="MF_01252">
    <property type="entry name" value="Hmp"/>
    <property type="match status" value="1"/>
</dbReference>
<comment type="cofactor">
    <cofactor evidence="15">
        <name>FAD</name>
        <dbReference type="ChEBI" id="CHEBI:57692"/>
    </cofactor>
    <text evidence="15">Binds 1 FAD per subunit.</text>
</comment>
<keyword evidence="12 15" id="KW-0520">NAD</keyword>
<dbReference type="Pfam" id="PF00042">
    <property type="entry name" value="Globin"/>
    <property type="match status" value="1"/>
</dbReference>
<dbReference type="PROSITE" id="PS51384">
    <property type="entry name" value="FAD_FR"/>
    <property type="match status" value="1"/>
</dbReference>
<name>A0A1H3FW46_9BACI</name>
<gene>
    <name evidence="15" type="primary">hmp</name>
    <name evidence="18" type="ORF">SAMN04488081_1706</name>
</gene>